<dbReference type="PANTHER" id="PTHR33281">
    <property type="entry name" value="UPF0187 PROTEIN YNEE"/>
    <property type="match status" value="1"/>
</dbReference>
<dbReference type="EMBL" id="CP034086">
    <property type="protein sequence ID" value="AZG75757.1"/>
    <property type="molecule type" value="Genomic_DNA"/>
</dbReference>
<reference evidence="10 11" key="1">
    <citation type="submission" date="2018-11" db="EMBL/GenBank/DDBJ databases">
        <title>Genome squencing of methanotrophic bacteria isolated from alkaline groundwater in Korea.</title>
        <authorList>
            <person name="Nguyen L.N."/>
        </authorList>
    </citation>
    <scope>NUCLEOTIDE SEQUENCE [LARGE SCALE GENOMIC DNA]</scope>
    <source>
        <strain evidence="10 11">GW6</strain>
    </source>
</reference>
<dbReference type="KEGG" id="mros:EHO51_02835"/>
<dbReference type="Pfam" id="PF25539">
    <property type="entry name" value="Bestrophin_2"/>
    <property type="match status" value="1"/>
</dbReference>
<evidence type="ECO:0000256" key="9">
    <source>
        <dbReference type="SAM" id="Phobius"/>
    </source>
</evidence>
<keyword evidence="2" id="KW-0813">Transport</keyword>
<comment type="subcellular location">
    <subcellularLocation>
        <location evidence="1">Cell membrane</location>
        <topology evidence="1">Multi-pass membrane protein</topology>
    </subcellularLocation>
</comment>
<dbReference type="InterPro" id="IPR044669">
    <property type="entry name" value="YneE/VCCN1/2-like"/>
</dbReference>
<evidence type="ECO:0000256" key="5">
    <source>
        <dbReference type="ARBA" id="ARBA00022989"/>
    </source>
</evidence>
<organism evidence="10 11">
    <name type="scientific">Methylocystis rosea</name>
    <dbReference type="NCBI Taxonomy" id="173366"/>
    <lineage>
        <taxon>Bacteria</taxon>
        <taxon>Pseudomonadati</taxon>
        <taxon>Pseudomonadota</taxon>
        <taxon>Alphaproteobacteria</taxon>
        <taxon>Hyphomicrobiales</taxon>
        <taxon>Methylocystaceae</taxon>
        <taxon>Methylocystis</taxon>
    </lineage>
</organism>
<evidence type="ECO:0000313" key="10">
    <source>
        <dbReference type="EMBL" id="AZG75757.1"/>
    </source>
</evidence>
<gene>
    <name evidence="10" type="ORF">EHO51_02835</name>
</gene>
<dbReference type="GO" id="GO:0005886">
    <property type="term" value="C:plasma membrane"/>
    <property type="evidence" value="ECO:0007669"/>
    <property type="project" value="UniProtKB-SubCell"/>
</dbReference>
<feature type="transmembrane region" description="Helical" evidence="9">
    <location>
        <begin position="53"/>
        <end position="71"/>
    </location>
</feature>
<evidence type="ECO:0000313" key="11">
    <source>
        <dbReference type="Proteomes" id="UP000273982"/>
    </source>
</evidence>
<sequence>MLRYDTKAWWKLIFQFHEGDTLRTLLPNISIVALFTLLVVYCNSGIMPGYLKYTATVHNLFGFVISLLLVFRTNTAYDRWWEGRRLWGSLVNTSRNIALKCHSYLDAQDRVRATIAFDIANFADVLKDHLRGQASDIPYPVDHAPSLAAEQLFMDVANLNRQGLISEVQFLTLNGDLTALSDICGACERIKKTPIPFSYHVFIKKFVFFYIISMPFVFAPEFGYWTILVTSFMFYVLASLETLAEEIENPFGIDTNDLPLDEFSILIKKNAHEILVNYPIHKSAEMTATTYS</sequence>
<proteinExistence type="inferred from homology"/>
<evidence type="ECO:0000256" key="3">
    <source>
        <dbReference type="ARBA" id="ARBA00022475"/>
    </source>
</evidence>
<keyword evidence="3" id="KW-1003">Cell membrane</keyword>
<evidence type="ECO:0000256" key="2">
    <source>
        <dbReference type="ARBA" id="ARBA00022448"/>
    </source>
</evidence>
<keyword evidence="5 9" id="KW-1133">Transmembrane helix</keyword>
<dbReference type="Proteomes" id="UP000273982">
    <property type="component" value="Chromosome"/>
</dbReference>
<dbReference type="PANTHER" id="PTHR33281:SF19">
    <property type="entry name" value="VOLTAGE-DEPENDENT ANION CHANNEL-FORMING PROTEIN YNEE"/>
    <property type="match status" value="1"/>
</dbReference>
<evidence type="ECO:0000256" key="8">
    <source>
        <dbReference type="ARBA" id="ARBA00034708"/>
    </source>
</evidence>
<dbReference type="GO" id="GO:0005254">
    <property type="term" value="F:chloride channel activity"/>
    <property type="evidence" value="ECO:0007669"/>
    <property type="project" value="InterPro"/>
</dbReference>
<name>A0A3G8M229_9HYPH</name>
<dbReference type="RefSeq" id="WP_124737616.1">
    <property type="nucleotide sequence ID" value="NZ_CP034086.1"/>
</dbReference>
<keyword evidence="4 9" id="KW-0812">Transmembrane</keyword>
<feature type="transmembrane region" description="Helical" evidence="9">
    <location>
        <begin position="21"/>
        <end position="41"/>
    </location>
</feature>
<evidence type="ECO:0008006" key="12">
    <source>
        <dbReference type="Google" id="ProtNLM"/>
    </source>
</evidence>
<keyword evidence="6" id="KW-0406">Ion transport</keyword>
<evidence type="ECO:0000256" key="7">
    <source>
        <dbReference type="ARBA" id="ARBA00023136"/>
    </source>
</evidence>
<keyword evidence="7 9" id="KW-0472">Membrane</keyword>
<accession>A0A3G8M229</accession>
<protein>
    <recommendedName>
        <fullName evidence="12">Bestrophin</fullName>
    </recommendedName>
</protein>
<comment type="similarity">
    <text evidence="8">Belongs to the anion channel-forming bestrophin (TC 1.A.46) family.</text>
</comment>
<evidence type="ECO:0000256" key="4">
    <source>
        <dbReference type="ARBA" id="ARBA00022692"/>
    </source>
</evidence>
<dbReference type="AlphaFoldDB" id="A0A3G8M229"/>
<evidence type="ECO:0000256" key="1">
    <source>
        <dbReference type="ARBA" id="ARBA00004651"/>
    </source>
</evidence>
<evidence type="ECO:0000256" key="6">
    <source>
        <dbReference type="ARBA" id="ARBA00023065"/>
    </source>
</evidence>